<dbReference type="EMBL" id="RBRY01000176">
    <property type="protein sequence ID" value="RMR50549.1"/>
    <property type="molecule type" value="Genomic_DNA"/>
</dbReference>
<organism evidence="1 2">
    <name type="scientific">Pseudomonas cichorii</name>
    <dbReference type="NCBI Taxonomy" id="36746"/>
    <lineage>
        <taxon>Bacteria</taxon>
        <taxon>Pseudomonadati</taxon>
        <taxon>Pseudomonadota</taxon>
        <taxon>Gammaproteobacteria</taxon>
        <taxon>Pseudomonadales</taxon>
        <taxon>Pseudomonadaceae</taxon>
        <taxon>Pseudomonas</taxon>
    </lineage>
</organism>
<comment type="caution">
    <text evidence="1">The sequence shown here is derived from an EMBL/GenBank/DDBJ whole genome shotgun (WGS) entry which is preliminary data.</text>
</comment>
<sequence>MTLNKTVIQLLMAGATVSLLQGCGIVASKTVSDTSLQEKAAVTLNTTPEKVRIFDKRGELDSVKFKAQSSKGVYNCYYTTLVALDSDTLCSGPVEGSGKQTPSDTAAPANCNALLKAARRCGS</sequence>
<dbReference type="PROSITE" id="PS51257">
    <property type="entry name" value="PROKAR_LIPOPROTEIN"/>
    <property type="match status" value="1"/>
</dbReference>
<gene>
    <name evidence="1" type="ORF">ALP84_00932</name>
</gene>
<evidence type="ECO:0000313" key="2">
    <source>
        <dbReference type="Proteomes" id="UP000278332"/>
    </source>
</evidence>
<evidence type="ECO:0000313" key="1">
    <source>
        <dbReference type="EMBL" id="RMR50549.1"/>
    </source>
</evidence>
<dbReference type="AlphaFoldDB" id="A0A3M4VGS3"/>
<dbReference type="RefSeq" id="WP_095068503.1">
    <property type="nucleotide sequence ID" value="NZ_BLVV01000010.1"/>
</dbReference>
<accession>A0A3M4VGS3</accession>
<dbReference type="Proteomes" id="UP000278332">
    <property type="component" value="Unassembled WGS sequence"/>
</dbReference>
<proteinExistence type="predicted"/>
<name>A0A3M4VGS3_PSECI</name>
<protein>
    <recommendedName>
        <fullName evidence="3">Lipoprotein</fullName>
    </recommendedName>
</protein>
<evidence type="ECO:0008006" key="3">
    <source>
        <dbReference type="Google" id="ProtNLM"/>
    </source>
</evidence>
<reference evidence="1 2" key="1">
    <citation type="submission" date="2018-08" db="EMBL/GenBank/DDBJ databases">
        <title>Recombination of ecologically and evolutionarily significant loci maintains genetic cohesion in the Pseudomonas syringae species complex.</title>
        <authorList>
            <person name="Dillon M."/>
            <person name="Thakur S."/>
            <person name="Almeida R.N.D."/>
            <person name="Weir B.S."/>
            <person name="Guttman D.S."/>
        </authorList>
    </citation>
    <scope>NUCLEOTIDE SEQUENCE [LARGE SCALE GENOMIC DNA]</scope>
    <source>
        <strain evidence="1 2">ICMP 6917</strain>
    </source>
</reference>